<protein>
    <recommendedName>
        <fullName evidence="1">RdRp catalytic domain-containing protein</fullName>
    </recommendedName>
</protein>
<dbReference type="Pfam" id="PF00680">
    <property type="entry name" value="RdRP_1"/>
    <property type="match status" value="1"/>
</dbReference>
<organism evidence="2">
    <name type="scientific">viral metagenome</name>
    <dbReference type="NCBI Taxonomy" id="1070528"/>
    <lineage>
        <taxon>unclassified sequences</taxon>
        <taxon>metagenomes</taxon>
        <taxon>organismal metagenomes</taxon>
    </lineage>
</organism>
<name>A0A2V0RLT3_9ZZZZ</name>
<evidence type="ECO:0000259" key="1">
    <source>
        <dbReference type="PROSITE" id="PS50507"/>
    </source>
</evidence>
<dbReference type="EMBL" id="BDQA01000402">
    <property type="protein sequence ID" value="GBH21870.1"/>
    <property type="molecule type" value="Genomic_RNA"/>
</dbReference>
<dbReference type="GO" id="GO:0006351">
    <property type="term" value="P:DNA-templated transcription"/>
    <property type="evidence" value="ECO:0007669"/>
    <property type="project" value="InterPro"/>
</dbReference>
<proteinExistence type="predicted"/>
<accession>A0A2V0RLT3</accession>
<dbReference type="SUPFAM" id="SSF56672">
    <property type="entry name" value="DNA/RNA polymerases"/>
    <property type="match status" value="1"/>
</dbReference>
<comment type="caution">
    <text evidence="2">The sequence shown here is derived from an EMBL/GenBank/DDBJ whole genome shotgun (WGS) entry which is preliminary data.</text>
</comment>
<dbReference type="InterPro" id="IPR001205">
    <property type="entry name" value="RNA-dir_pol_C"/>
</dbReference>
<dbReference type="GO" id="GO:0003723">
    <property type="term" value="F:RNA binding"/>
    <property type="evidence" value="ECO:0007669"/>
    <property type="project" value="InterPro"/>
</dbReference>
<sequence>MGHIGPLSQRLPFAERRSGVTSYYDSFIEPRKEISALPSINKVLSRRSRLIPLSYSTSARGLPLNTNSGLSLFQRRSKVIDQELSVARTDSVLPCVLGWRGQSSGSKIPKQRVVWMFPMSQNIRENRFFRPLHEVLKRLESFSAWISMDAVDDSVTRLLARRDTVGGTILSSDFSKFDQTMGPAQLKWYFNLLRNVYDVKFHEDIDFLQYVLAYIPLVCTLDETFIGVHGWGSGSNLTNQADSVVNHHAQITSMEVPEEGIILVQGDDAALNVYDVDRHLTHLSDLGFEANASKQYISDTVVHYLQRVHSANYKVNGRAVGVYPTMRALNSLMGQERFHDDWSSVMVSLRTLSILENVRNHPIFTRFVKYIMEKGDKSLKENTARIVKDRSYIKRAKAIPGFLPSYNEAGKLDGIRRFKSVRLILES</sequence>
<feature type="domain" description="RdRp catalytic" evidence="1">
    <location>
        <begin position="167"/>
        <end position="281"/>
    </location>
</feature>
<dbReference type="PROSITE" id="PS50507">
    <property type="entry name" value="RDRP_SSRNA_POS"/>
    <property type="match status" value="1"/>
</dbReference>
<dbReference type="InterPro" id="IPR043502">
    <property type="entry name" value="DNA/RNA_pol_sf"/>
</dbReference>
<dbReference type="InterPro" id="IPR007094">
    <property type="entry name" value="RNA-dir_pol_PSvirus"/>
</dbReference>
<dbReference type="GO" id="GO:0039694">
    <property type="term" value="P:viral RNA genome replication"/>
    <property type="evidence" value="ECO:0007669"/>
    <property type="project" value="InterPro"/>
</dbReference>
<dbReference type="GO" id="GO:0003968">
    <property type="term" value="F:RNA-directed RNA polymerase activity"/>
    <property type="evidence" value="ECO:0007669"/>
    <property type="project" value="InterPro"/>
</dbReference>
<reference evidence="2" key="1">
    <citation type="submission" date="2017-04" db="EMBL/GenBank/DDBJ databases">
        <title>Unveiling RNA virosphere associated with marine microorganisms.</title>
        <authorList>
            <person name="Urayama S."/>
            <person name="Takaki Y."/>
            <person name="Nishi S."/>
            <person name="Yoshida Y."/>
            <person name="Deguchi S."/>
            <person name="Takai K."/>
            <person name="Nunoura T."/>
        </authorList>
    </citation>
    <scope>NUCLEOTIDE SEQUENCE</scope>
</reference>
<dbReference type="AlphaFoldDB" id="A0A2V0RLT3"/>
<evidence type="ECO:0000313" key="2">
    <source>
        <dbReference type="EMBL" id="GBH21870.1"/>
    </source>
</evidence>